<feature type="domain" description="DUF4939" evidence="2">
    <location>
        <begin position="18"/>
        <end position="80"/>
    </location>
</feature>
<evidence type="ECO:0000313" key="3">
    <source>
        <dbReference type="Ensembl" id="ENSCPRP00005022242.1"/>
    </source>
</evidence>
<accession>A0A7M4FCJ2</accession>
<keyword evidence="4" id="KW-1185">Reference proteome</keyword>
<keyword evidence="1" id="KW-0732">Signal</keyword>
<evidence type="ECO:0000313" key="4">
    <source>
        <dbReference type="Proteomes" id="UP000594220"/>
    </source>
</evidence>
<protein>
    <recommendedName>
        <fullName evidence="2">DUF4939 domain-containing protein</fullName>
    </recommendedName>
</protein>
<feature type="signal peptide" evidence="1">
    <location>
        <begin position="1"/>
        <end position="23"/>
    </location>
</feature>
<dbReference type="AlphaFoldDB" id="A0A7M4FCJ2"/>
<dbReference type="Proteomes" id="UP000594220">
    <property type="component" value="Unplaced"/>
</dbReference>
<reference evidence="3" key="2">
    <citation type="submission" date="2025-09" db="UniProtKB">
        <authorList>
            <consortium name="Ensembl"/>
        </authorList>
    </citation>
    <scope>IDENTIFICATION</scope>
</reference>
<reference evidence="3" key="1">
    <citation type="submission" date="2025-08" db="UniProtKB">
        <authorList>
            <consortium name="Ensembl"/>
        </authorList>
    </citation>
    <scope>IDENTIFICATION</scope>
</reference>
<sequence>MHPASGLTDVLLLQILYIPLLDKFNGDPYYLWEFINQCHITFLLSPKTYQSDAAEVGLIISLLSGDAWAWVSPLLEIRRPPLSQTQRLYPGHS</sequence>
<dbReference type="Pfam" id="PF16297">
    <property type="entry name" value="DUF4939"/>
    <property type="match status" value="1"/>
</dbReference>
<feature type="chain" id="PRO_5029790845" description="DUF4939 domain-containing protein" evidence="1">
    <location>
        <begin position="24"/>
        <end position="93"/>
    </location>
</feature>
<dbReference type="GeneTree" id="ENSGT01150000287182"/>
<name>A0A7M4FCJ2_CROPO</name>
<organism evidence="3 4">
    <name type="scientific">Crocodylus porosus</name>
    <name type="common">Saltwater crocodile</name>
    <name type="synonym">Estuarine crocodile</name>
    <dbReference type="NCBI Taxonomy" id="8502"/>
    <lineage>
        <taxon>Eukaryota</taxon>
        <taxon>Metazoa</taxon>
        <taxon>Chordata</taxon>
        <taxon>Craniata</taxon>
        <taxon>Vertebrata</taxon>
        <taxon>Euteleostomi</taxon>
        <taxon>Archelosauria</taxon>
        <taxon>Archosauria</taxon>
        <taxon>Crocodylia</taxon>
        <taxon>Longirostres</taxon>
        <taxon>Crocodylidae</taxon>
        <taxon>Crocodylus</taxon>
    </lineage>
</organism>
<dbReference type="Ensembl" id="ENSCPRT00005026017.1">
    <property type="protein sequence ID" value="ENSCPRP00005022242.1"/>
    <property type="gene ID" value="ENSCPRG00005015517.1"/>
</dbReference>
<evidence type="ECO:0000259" key="2">
    <source>
        <dbReference type="Pfam" id="PF16297"/>
    </source>
</evidence>
<dbReference type="InterPro" id="IPR032549">
    <property type="entry name" value="DUF4939"/>
</dbReference>
<proteinExistence type="predicted"/>
<evidence type="ECO:0000256" key="1">
    <source>
        <dbReference type="SAM" id="SignalP"/>
    </source>
</evidence>